<dbReference type="Proteomes" id="UP000468828">
    <property type="component" value="Unassembled WGS sequence"/>
</dbReference>
<dbReference type="RefSeq" id="WP_163611817.1">
    <property type="nucleotide sequence ID" value="NZ_JAAGWB010000041.1"/>
</dbReference>
<dbReference type="Proteomes" id="UP000471152">
    <property type="component" value="Unassembled WGS sequence"/>
</dbReference>
<evidence type="ECO:0000313" key="1">
    <source>
        <dbReference type="EMBL" id="NEK95251.1"/>
    </source>
</evidence>
<sequence length="86" mass="9529">MQIPILAADVIKSLSRRQPVRLRLIRPDIVDAVAAHPPATDGHQLQQTLRESFPGRGDDLDQAIATHGRWPWMVGVADVLSERLTS</sequence>
<dbReference type="AlphaFoldDB" id="A0A6P0EU72"/>
<accession>A0A6P0EU72</accession>
<reference evidence="2 4" key="2">
    <citation type="submission" date="2020-02" db="EMBL/GenBank/DDBJ databases">
        <title>The WGS of Modestobacter muralis DSM 100205.</title>
        <authorList>
            <person name="Jiang Z."/>
        </authorList>
    </citation>
    <scope>NUCLEOTIDE SEQUENCE [LARGE SCALE GENOMIC DNA]</scope>
    <source>
        <strain evidence="2 4">DSM 100205</strain>
    </source>
</reference>
<comment type="caution">
    <text evidence="1">The sequence shown here is derived from an EMBL/GenBank/DDBJ whole genome shotgun (WGS) entry which is preliminary data.</text>
</comment>
<dbReference type="EMBL" id="JAAGWH010000039">
    <property type="protein sequence ID" value="NEK95251.1"/>
    <property type="molecule type" value="Genomic_DNA"/>
</dbReference>
<protein>
    <submittedName>
        <fullName evidence="1">Uncharacterized protein</fullName>
    </submittedName>
</protein>
<reference evidence="1 3" key="1">
    <citation type="submission" date="2020-01" db="EMBL/GenBank/DDBJ databases">
        <title>the WGS Modestobacter muralis CPCC 204518.</title>
        <authorList>
            <person name="Jiang Z."/>
        </authorList>
    </citation>
    <scope>NUCLEOTIDE SEQUENCE [LARGE SCALE GENOMIC DNA]</scope>
    <source>
        <strain evidence="1 3">DSM 100205</strain>
    </source>
</reference>
<dbReference type="EMBL" id="JAAGWB010000041">
    <property type="protein sequence ID" value="NEN52139.1"/>
    <property type="molecule type" value="Genomic_DNA"/>
</dbReference>
<evidence type="ECO:0000313" key="3">
    <source>
        <dbReference type="Proteomes" id="UP000468828"/>
    </source>
</evidence>
<proteinExistence type="predicted"/>
<organism evidence="1 3">
    <name type="scientific">Modestobacter muralis</name>
    <dbReference type="NCBI Taxonomy" id="1608614"/>
    <lineage>
        <taxon>Bacteria</taxon>
        <taxon>Bacillati</taxon>
        <taxon>Actinomycetota</taxon>
        <taxon>Actinomycetes</taxon>
        <taxon>Geodermatophilales</taxon>
        <taxon>Geodermatophilaceae</taxon>
        <taxon>Modestobacter</taxon>
    </lineage>
</organism>
<evidence type="ECO:0000313" key="2">
    <source>
        <dbReference type="EMBL" id="NEN52139.1"/>
    </source>
</evidence>
<keyword evidence="3" id="KW-1185">Reference proteome</keyword>
<gene>
    <name evidence="2" type="ORF">G3R41_14570</name>
    <name evidence="1" type="ORF">GCU67_13920</name>
</gene>
<name>A0A6P0EU72_9ACTN</name>
<evidence type="ECO:0000313" key="4">
    <source>
        <dbReference type="Proteomes" id="UP000471152"/>
    </source>
</evidence>